<sequence>MKRLIDPPFPSPYPAVLFSRSSALLRACYSTEHHYTGNTGEHHSHQDAVPKCRSFAAEVGDKLGSKPKQEQWQPNNPQQWESSSKDATGQKGKKWNPDATSVCV</sequence>
<proteinExistence type="predicted"/>
<dbReference type="EMBL" id="JAQQWL010000005">
    <property type="protein sequence ID" value="KAK8073951.1"/>
    <property type="molecule type" value="Genomic_DNA"/>
</dbReference>
<protein>
    <submittedName>
        <fullName evidence="2">Uncharacterized protein</fullName>
    </submittedName>
</protein>
<evidence type="ECO:0000256" key="1">
    <source>
        <dbReference type="SAM" id="MobiDB-lite"/>
    </source>
</evidence>
<reference evidence="2 3" key="1">
    <citation type="submission" date="2023-01" db="EMBL/GenBank/DDBJ databases">
        <title>Analysis of 21 Apiospora genomes using comparative genomics revels a genus with tremendous synthesis potential of carbohydrate active enzymes and secondary metabolites.</title>
        <authorList>
            <person name="Sorensen T."/>
        </authorList>
    </citation>
    <scope>NUCLEOTIDE SEQUENCE [LARGE SCALE GENOMIC DNA]</scope>
    <source>
        <strain evidence="2 3">CBS 135458</strain>
    </source>
</reference>
<name>A0ABR1VRR0_9PEZI</name>
<feature type="region of interest" description="Disordered" evidence="1">
    <location>
        <begin position="59"/>
        <end position="104"/>
    </location>
</feature>
<dbReference type="Proteomes" id="UP001480595">
    <property type="component" value="Unassembled WGS sequence"/>
</dbReference>
<dbReference type="RefSeq" id="XP_066718426.1">
    <property type="nucleotide sequence ID" value="XM_066856259.1"/>
</dbReference>
<organism evidence="2 3">
    <name type="scientific">Apiospora phragmitis</name>
    <dbReference type="NCBI Taxonomy" id="2905665"/>
    <lineage>
        <taxon>Eukaryota</taxon>
        <taxon>Fungi</taxon>
        <taxon>Dikarya</taxon>
        <taxon>Ascomycota</taxon>
        <taxon>Pezizomycotina</taxon>
        <taxon>Sordariomycetes</taxon>
        <taxon>Xylariomycetidae</taxon>
        <taxon>Amphisphaeriales</taxon>
        <taxon>Apiosporaceae</taxon>
        <taxon>Apiospora</taxon>
    </lineage>
</organism>
<keyword evidence="3" id="KW-1185">Reference proteome</keyword>
<evidence type="ECO:0000313" key="2">
    <source>
        <dbReference type="EMBL" id="KAK8073951.1"/>
    </source>
</evidence>
<feature type="compositionally biased region" description="Basic and acidic residues" evidence="1">
    <location>
        <begin position="59"/>
        <end position="69"/>
    </location>
</feature>
<gene>
    <name evidence="2" type="ORF">PG994_004850</name>
</gene>
<comment type="caution">
    <text evidence="2">The sequence shown here is derived from an EMBL/GenBank/DDBJ whole genome shotgun (WGS) entry which is preliminary data.</text>
</comment>
<evidence type="ECO:0000313" key="3">
    <source>
        <dbReference type="Proteomes" id="UP001480595"/>
    </source>
</evidence>
<feature type="compositionally biased region" description="Low complexity" evidence="1">
    <location>
        <begin position="70"/>
        <end position="81"/>
    </location>
</feature>
<dbReference type="GeneID" id="92089322"/>
<accession>A0ABR1VRR0</accession>